<keyword evidence="6 8" id="KW-0520">NAD</keyword>
<dbReference type="InterPro" id="IPR016040">
    <property type="entry name" value="NAD(P)-bd_dom"/>
</dbReference>
<organism evidence="10 11">
    <name type="scientific">Arthrobacter crystallopoietes BAB-32</name>
    <dbReference type="NCBI Taxonomy" id="1246476"/>
    <lineage>
        <taxon>Bacteria</taxon>
        <taxon>Bacillati</taxon>
        <taxon>Actinomycetota</taxon>
        <taxon>Actinomycetes</taxon>
        <taxon>Micrococcales</taxon>
        <taxon>Micrococcaceae</taxon>
        <taxon>Crystallibacter</taxon>
    </lineage>
</organism>
<dbReference type="CDD" id="cd05247">
    <property type="entry name" value="UDP_G4E_1_SDR_e"/>
    <property type="match status" value="1"/>
</dbReference>
<evidence type="ECO:0000256" key="5">
    <source>
        <dbReference type="ARBA" id="ARBA00018569"/>
    </source>
</evidence>
<comment type="cofactor">
    <cofactor evidence="2 8">
        <name>NAD(+)</name>
        <dbReference type="ChEBI" id="CHEBI:57540"/>
    </cofactor>
</comment>
<comment type="subunit">
    <text evidence="8">Homodimer.</text>
</comment>
<dbReference type="Gene3D" id="3.90.25.10">
    <property type="entry name" value="UDP-galactose 4-epimerase, domain 1"/>
    <property type="match status" value="1"/>
</dbReference>
<evidence type="ECO:0000256" key="1">
    <source>
        <dbReference type="ARBA" id="ARBA00000083"/>
    </source>
</evidence>
<dbReference type="GO" id="GO:0006012">
    <property type="term" value="P:galactose metabolic process"/>
    <property type="evidence" value="ECO:0007669"/>
    <property type="project" value="UniProtKB-UniPathway"/>
</dbReference>
<dbReference type="AlphaFoldDB" id="N1V5C6"/>
<comment type="caution">
    <text evidence="10">The sequence shown here is derived from an EMBL/GenBank/DDBJ whole genome shotgun (WGS) entry which is preliminary data.</text>
</comment>
<gene>
    <name evidence="10" type="ORF">D477_014702</name>
</gene>
<dbReference type="Gene3D" id="3.40.50.720">
    <property type="entry name" value="NAD(P)-binding Rossmann-like Domain"/>
    <property type="match status" value="1"/>
</dbReference>
<name>N1V5C6_9MICC</name>
<keyword evidence="7 8" id="KW-0413">Isomerase</keyword>
<dbReference type="OrthoDB" id="9801785at2"/>
<keyword evidence="8" id="KW-0119">Carbohydrate metabolism</keyword>
<dbReference type="Pfam" id="PF16363">
    <property type="entry name" value="GDP_Man_Dehyd"/>
    <property type="match status" value="1"/>
</dbReference>
<dbReference type="InterPro" id="IPR005886">
    <property type="entry name" value="UDP_G4E"/>
</dbReference>
<dbReference type="SUPFAM" id="SSF51735">
    <property type="entry name" value="NAD(P)-binding Rossmann-fold domains"/>
    <property type="match status" value="1"/>
</dbReference>
<evidence type="ECO:0000313" key="11">
    <source>
        <dbReference type="Proteomes" id="UP000010729"/>
    </source>
</evidence>
<proteinExistence type="inferred from homology"/>
<dbReference type="PANTHER" id="PTHR43725">
    <property type="entry name" value="UDP-GLUCOSE 4-EPIMERASE"/>
    <property type="match status" value="1"/>
</dbReference>
<evidence type="ECO:0000259" key="9">
    <source>
        <dbReference type="Pfam" id="PF16363"/>
    </source>
</evidence>
<accession>N1V5C6</accession>
<evidence type="ECO:0000256" key="7">
    <source>
        <dbReference type="ARBA" id="ARBA00023235"/>
    </source>
</evidence>
<comment type="catalytic activity">
    <reaction evidence="1 8">
        <text>UDP-alpha-D-glucose = UDP-alpha-D-galactose</text>
        <dbReference type="Rhea" id="RHEA:22168"/>
        <dbReference type="ChEBI" id="CHEBI:58885"/>
        <dbReference type="ChEBI" id="CHEBI:66914"/>
        <dbReference type="EC" id="5.1.3.2"/>
    </reaction>
</comment>
<feature type="domain" description="NAD(P)-binding" evidence="9">
    <location>
        <begin position="4"/>
        <end position="323"/>
    </location>
</feature>
<dbReference type="NCBIfam" id="NF007956">
    <property type="entry name" value="PRK10675.1"/>
    <property type="match status" value="1"/>
</dbReference>
<comment type="pathway">
    <text evidence="8">Carbohydrate metabolism; galactose metabolism.</text>
</comment>
<evidence type="ECO:0000256" key="6">
    <source>
        <dbReference type="ARBA" id="ARBA00023027"/>
    </source>
</evidence>
<dbReference type="GO" id="GO:0003978">
    <property type="term" value="F:UDP-glucose 4-epimerase activity"/>
    <property type="evidence" value="ECO:0007669"/>
    <property type="project" value="UniProtKB-UniRule"/>
</dbReference>
<dbReference type="GO" id="GO:0005829">
    <property type="term" value="C:cytosol"/>
    <property type="evidence" value="ECO:0007669"/>
    <property type="project" value="TreeGrafter"/>
</dbReference>
<dbReference type="NCBIfam" id="TIGR01179">
    <property type="entry name" value="galE"/>
    <property type="match status" value="1"/>
</dbReference>
<dbReference type="EMBL" id="ANPE02000174">
    <property type="protein sequence ID" value="EMY33463.1"/>
    <property type="molecule type" value="Genomic_DNA"/>
</dbReference>
<keyword evidence="11" id="KW-1185">Reference proteome</keyword>
<dbReference type="UniPathway" id="UPA00214"/>
<sequence length="337" mass="36683">MKILVTGGTGYIGSHTTLALLEAGHDVVVLDNLANSSQESLRRVEELTGRSAAFRKVDLLDEAALGEVFDAEKVDAVIHFAGLKAVGESVQQPLHYYRNNVGGTLNLLRCMEARNVRTIVFSSSATVYGNSDEVPLTEKMPLDATNPYGRTKEQIEDILSDLGAADERWHVALLRYFNPVGAHESGRIGEDPTGVPNNLLPFVAQVAVGRREKVRVFGSDYPTPDGTGVRDYIHVMDLAAGHLAALDFIASRPGVRRWNLGTGRGSSVLEVLDAFGKAAGFEIPRELTDRRPGDAAVSYADPTAALAELGWSAQRTLEQMCQDHWRWQKNNPNGYAG</sequence>
<comment type="similarity">
    <text evidence="3 8">Belongs to the NAD(P)-dependent epimerase/dehydratase family.</text>
</comment>
<dbReference type="Proteomes" id="UP000010729">
    <property type="component" value="Unassembled WGS sequence"/>
</dbReference>
<protein>
    <recommendedName>
        <fullName evidence="5 8">UDP-glucose 4-epimerase</fullName>
        <ecNumber evidence="4 8">5.1.3.2</ecNumber>
    </recommendedName>
</protein>
<evidence type="ECO:0000256" key="8">
    <source>
        <dbReference type="RuleBase" id="RU366046"/>
    </source>
</evidence>
<dbReference type="InterPro" id="IPR036291">
    <property type="entry name" value="NAD(P)-bd_dom_sf"/>
</dbReference>
<evidence type="ECO:0000256" key="4">
    <source>
        <dbReference type="ARBA" id="ARBA00013189"/>
    </source>
</evidence>
<evidence type="ECO:0000256" key="3">
    <source>
        <dbReference type="ARBA" id="ARBA00007637"/>
    </source>
</evidence>
<evidence type="ECO:0000313" key="10">
    <source>
        <dbReference type="EMBL" id="EMY33463.1"/>
    </source>
</evidence>
<dbReference type="RefSeq" id="WP_005270461.1">
    <property type="nucleotide sequence ID" value="NZ_ANPE02000174.1"/>
</dbReference>
<dbReference type="PANTHER" id="PTHR43725:SF47">
    <property type="entry name" value="UDP-GLUCOSE 4-EPIMERASE"/>
    <property type="match status" value="1"/>
</dbReference>
<evidence type="ECO:0000256" key="2">
    <source>
        <dbReference type="ARBA" id="ARBA00001911"/>
    </source>
</evidence>
<dbReference type="EC" id="5.1.3.2" evidence="4 8"/>
<reference evidence="10 11" key="1">
    <citation type="journal article" date="2013" name="Genome Announc.">
        <title>Draft Genome Sequence of Arthrobacter crystallopoietes Strain BAB-32, Revealing Genes for Bioremediation.</title>
        <authorList>
            <person name="Joshi M.N."/>
            <person name="Pandit A.S."/>
            <person name="Sharma A."/>
            <person name="Pandya R.V."/>
            <person name="Desai S.M."/>
            <person name="Saxena A.K."/>
            <person name="Bagatharia S.B."/>
        </authorList>
    </citation>
    <scope>NUCLEOTIDE SEQUENCE [LARGE SCALE GENOMIC DNA]</scope>
    <source>
        <strain evidence="10 11">BAB-32</strain>
    </source>
</reference>